<dbReference type="EMBL" id="CM023485">
    <property type="protein sequence ID" value="KAH6931268.1"/>
    <property type="molecule type" value="Genomic_DNA"/>
</dbReference>
<protein>
    <submittedName>
        <fullName evidence="1">Uncharacterized protein</fullName>
    </submittedName>
</protein>
<organism evidence="1 2">
    <name type="scientific">Hyalomma asiaticum</name>
    <name type="common">Tick</name>
    <dbReference type="NCBI Taxonomy" id="266040"/>
    <lineage>
        <taxon>Eukaryota</taxon>
        <taxon>Metazoa</taxon>
        <taxon>Ecdysozoa</taxon>
        <taxon>Arthropoda</taxon>
        <taxon>Chelicerata</taxon>
        <taxon>Arachnida</taxon>
        <taxon>Acari</taxon>
        <taxon>Parasitiformes</taxon>
        <taxon>Ixodida</taxon>
        <taxon>Ixodoidea</taxon>
        <taxon>Ixodidae</taxon>
        <taxon>Hyalomminae</taxon>
        <taxon>Hyalomma</taxon>
    </lineage>
</organism>
<name>A0ACB7S940_HYAAI</name>
<dbReference type="Proteomes" id="UP000821845">
    <property type="component" value="Chromosome 5"/>
</dbReference>
<reference evidence="1" key="1">
    <citation type="submission" date="2020-05" db="EMBL/GenBank/DDBJ databases">
        <title>Large-scale comparative analyses of tick genomes elucidate their genetic diversity and vector capacities.</title>
        <authorList>
            <person name="Jia N."/>
            <person name="Wang J."/>
            <person name="Shi W."/>
            <person name="Du L."/>
            <person name="Sun Y."/>
            <person name="Zhan W."/>
            <person name="Jiang J."/>
            <person name="Wang Q."/>
            <person name="Zhang B."/>
            <person name="Ji P."/>
            <person name="Sakyi L.B."/>
            <person name="Cui X."/>
            <person name="Yuan T."/>
            <person name="Jiang B."/>
            <person name="Yang W."/>
            <person name="Lam T.T.-Y."/>
            <person name="Chang Q."/>
            <person name="Ding S."/>
            <person name="Wang X."/>
            <person name="Zhu J."/>
            <person name="Ruan X."/>
            <person name="Zhao L."/>
            <person name="Wei J."/>
            <person name="Que T."/>
            <person name="Du C."/>
            <person name="Cheng J."/>
            <person name="Dai P."/>
            <person name="Han X."/>
            <person name="Huang E."/>
            <person name="Gao Y."/>
            <person name="Liu J."/>
            <person name="Shao H."/>
            <person name="Ye R."/>
            <person name="Li L."/>
            <person name="Wei W."/>
            <person name="Wang X."/>
            <person name="Wang C."/>
            <person name="Yang T."/>
            <person name="Huo Q."/>
            <person name="Li W."/>
            <person name="Guo W."/>
            <person name="Chen H."/>
            <person name="Zhou L."/>
            <person name="Ni X."/>
            <person name="Tian J."/>
            <person name="Zhou Y."/>
            <person name="Sheng Y."/>
            <person name="Liu T."/>
            <person name="Pan Y."/>
            <person name="Xia L."/>
            <person name="Li J."/>
            <person name="Zhao F."/>
            <person name="Cao W."/>
        </authorList>
    </citation>
    <scope>NUCLEOTIDE SEQUENCE</scope>
    <source>
        <strain evidence="1">Hyas-2018</strain>
    </source>
</reference>
<evidence type="ECO:0000313" key="1">
    <source>
        <dbReference type="EMBL" id="KAH6931268.1"/>
    </source>
</evidence>
<keyword evidence="2" id="KW-1185">Reference proteome</keyword>
<sequence>MDTLYTRRAAPVVARSGPSVPLLLSDCLEDTSDADEMHRKAEGASPDKPFVPPLVARRQRRASGASVLLRKPVSSCTRIVAGYRVLLLSPVVPFGIYLPYARRALEGAPLSLPTGLELPSPSAAAPLRVAFHCPIGSSRRPPPAL</sequence>
<comment type="caution">
    <text evidence="1">The sequence shown here is derived from an EMBL/GenBank/DDBJ whole genome shotgun (WGS) entry which is preliminary data.</text>
</comment>
<proteinExistence type="predicted"/>
<accession>A0ACB7S940</accession>
<gene>
    <name evidence="1" type="ORF">HPB50_023264</name>
</gene>
<evidence type="ECO:0000313" key="2">
    <source>
        <dbReference type="Proteomes" id="UP000821845"/>
    </source>
</evidence>